<protein>
    <recommendedName>
        <fullName evidence="3">DUF951 domain-containing protein</fullName>
    </recommendedName>
</protein>
<feature type="non-terminal residue" evidence="1">
    <location>
        <position position="1"/>
    </location>
</feature>
<dbReference type="PANTHER" id="PTHR38455:SF1">
    <property type="entry name" value="DUF951 DOMAIN-CONTAINING PROTEIN"/>
    <property type="match status" value="1"/>
</dbReference>
<evidence type="ECO:0000313" key="2">
    <source>
        <dbReference type="Proteomes" id="UP000014303"/>
    </source>
</evidence>
<sequence length="68" mass="7715">HNNAGGGQMYDLHDLVQMKKPHACGTNKWEIIRLGADIKIKCTGCGHIVMMSRRDFEKRLKKVLGHVE</sequence>
<reference evidence="1 2" key="1">
    <citation type="journal article" date="2013" name="PLoS ONE">
        <title>Lactobacillus paracasei comparative genomics: towards species pan-genome definition and exploitation of diversity.</title>
        <authorList>
            <person name="Smokvina T."/>
            <person name="Wels M."/>
            <person name="Polka J."/>
            <person name="Chervaux C."/>
            <person name="Brisse S."/>
            <person name="Boekhorst J."/>
            <person name="van Hylckama Vlieg J.E."/>
            <person name="Siezen R.J."/>
        </authorList>
    </citation>
    <scope>NUCLEOTIDE SEQUENCE [LARGE SCALE GENOMIC DNA]</scope>
    <source>
        <strain evidence="1 2">Lpp7</strain>
    </source>
</reference>
<gene>
    <name evidence="1" type="ORF">Lpp7_04610</name>
</gene>
<dbReference type="AlphaFoldDB" id="A0A8E0MAT5"/>
<name>A0A8E0MAT5_LACPA</name>
<evidence type="ECO:0000313" key="1">
    <source>
        <dbReference type="EMBL" id="EPC53626.1"/>
    </source>
</evidence>
<evidence type="ECO:0008006" key="3">
    <source>
        <dbReference type="Google" id="ProtNLM"/>
    </source>
</evidence>
<proteinExistence type="predicted"/>
<accession>A0A8E0MAT5</accession>
<comment type="caution">
    <text evidence="1">The sequence shown here is derived from an EMBL/GenBank/DDBJ whole genome shotgun (WGS) entry which is preliminary data.</text>
</comment>
<organism evidence="1 2">
    <name type="scientific">Lacticaseibacillus paracasei subsp. paracasei Lpp7</name>
    <dbReference type="NCBI Taxonomy" id="1256200"/>
    <lineage>
        <taxon>Bacteria</taxon>
        <taxon>Bacillati</taxon>
        <taxon>Bacillota</taxon>
        <taxon>Bacilli</taxon>
        <taxon>Lactobacillales</taxon>
        <taxon>Lactobacillaceae</taxon>
        <taxon>Lacticaseibacillus</taxon>
    </lineage>
</organism>
<dbReference type="Pfam" id="PF06107">
    <property type="entry name" value="DUF951"/>
    <property type="match status" value="1"/>
</dbReference>
<dbReference type="PANTHER" id="PTHR38455">
    <property type="entry name" value="HYPOTHETICAL CYTOSOLIC PROTEIN"/>
    <property type="match status" value="1"/>
</dbReference>
<dbReference type="EMBL" id="ANJV01000046">
    <property type="protein sequence ID" value="EPC53626.1"/>
    <property type="molecule type" value="Genomic_DNA"/>
</dbReference>
<dbReference type="Proteomes" id="UP000014303">
    <property type="component" value="Unassembled WGS sequence"/>
</dbReference>
<dbReference type="PIRSF" id="PIRSF037263">
    <property type="entry name" value="DUF951_bac"/>
    <property type="match status" value="1"/>
</dbReference>
<dbReference type="InterPro" id="IPR009296">
    <property type="entry name" value="DUF951"/>
</dbReference>